<feature type="domain" description="EamA" evidence="7">
    <location>
        <begin position="15"/>
        <end position="140"/>
    </location>
</feature>
<feature type="transmembrane region" description="Helical" evidence="6">
    <location>
        <begin position="183"/>
        <end position="202"/>
    </location>
</feature>
<proteinExistence type="predicted"/>
<feature type="domain" description="EamA" evidence="7">
    <location>
        <begin position="152"/>
        <end position="298"/>
    </location>
</feature>
<keyword evidence="4 6" id="KW-1133">Transmembrane helix</keyword>
<dbReference type="PANTHER" id="PTHR42920">
    <property type="entry name" value="OS03G0707200 PROTEIN-RELATED"/>
    <property type="match status" value="1"/>
</dbReference>
<feature type="transmembrane region" description="Helical" evidence="6">
    <location>
        <begin position="150"/>
        <end position="171"/>
    </location>
</feature>
<dbReference type="GO" id="GO:0005886">
    <property type="term" value="C:plasma membrane"/>
    <property type="evidence" value="ECO:0007669"/>
    <property type="project" value="UniProtKB-SubCell"/>
</dbReference>
<dbReference type="SUPFAM" id="SSF103481">
    <property type="entry name" value="Multidrug resistance efflux transporter EmrE"/>
    <property type="match status" value="2"/>
</dbReference>
<sequence length="317" mass="34538">MSRNSLNPPPHRLRADAALLGVAFIWGITFSLVKEALTDGPPCFFLALRFLIATIILSPFTLRGTGWPWRSGALLGILLAAGYITQTIGLQSIEPGRSAFLTGLAVVFVPLLGGLFRWDRLSRWDLFGTFLAWVGVTFLTGWIFHPGGRWQVGDLLTLACAVTFALHILVVGRSSPRHSILRLTWIQIVTATILLGAGAFIFEPQAFQQAGNPVSGSPTFLGISTLFLFAAAGTGLFATALAFLTQIRMQRETTPTHTAVIFTMEPVFAALFSIVVRHETAGLAEILGALLILTGIFSVQLGRSHQQNRRIKWQSIK</sequence>
<evidence type="ECO:0000256" key="2">
    <source>
        <dbReference type="ARBA" id="ARBA00022475"/>
    </source>
</evidence>
<comment type="subcellular location">
    <subcellularLocation>
        <location evidence="1">Cell membrane</location>
        <topology evidence="1">Multi-pass membrane protein</topology>
    </subcellularLocation>
</comment>
<feature type="transmembrane region" description="Helical" evidence="6">
    <location>
        <begin position="222"/>
        <end position="244"/>
    </location>
</feature>
<evidence type="ECO:0000256" key="5">
    <source>
        <dbReference type="ARBA" id="ARBA00023136"/>
    </source>
</evidence>
<feature type="transmembrane region" description="Helical" evidence="6">
    <location>
        <begin position="44"/>
        <end position="62"/>
    </location>
</feature>
<dbReference type="EMBL" id="JAHJDP010000048">
    <property type="protein sequence ID" value="MBU2691204.1"/>
    <property type="molecule type" value="Genomic_DNA"/>
</dbReference>
<comment type="caution">
    <text evidence="8">The sequence shown here is derived from an EMBL/GenBank/DDBJ whole genome shotgun (WGS) entry which is preliminary data.</text>
</comment>
<evidence type="ECO:0000313" key="8">
    <source>
        <dbReference type="EMBL" id="MBU2691204.1"/>
    </source>
</evidence>
<keyword evidence="2" id="KW-1003">Cell membrane</keyword>
<dbReference type="AlphaFoldDB" id="A0A948RZR0"/>
<name>A0A948RZR0_UNCEI</name>
<gene>
    <name evidence="8" type="ORF">KJ970_09765</name>
</gene>
<feature type="transmembrane region" description="Helical" evidence="6">
    <location>
        <begin position="74"/>
        <end position="93"/>
    </location>
</feature>
<evidence type="ECO:0000259" key="7">
    <source>
        <dbReference type="Pfam" id="PF00892"/>
    </source>
</evidence>
<evidence type="ECO:0000256" key="3">
    <source>
        <dbReference type="ARBA" id="ARBA00022692"/>
    </source>
</evidence>
<dbReference type="Proteomes" id="UP000777784">
    <property type="component" value="Unassembled WGS sequence"/>
</dbReference>
<organism evidence="8 9">
    <name type="scientific">Eiseniibacteriota bacterium</name>
    <dbReference type="NCBI Taxonomy" id="2212470"/>
    <lineage>
        <taxon>Bacteria</taxon>
        <taxon>Candidatus Eiseniibacteriota</taxon>
    </lineage>
</organism>
<feature type="transmembrane region" description="Helical" evidence="6">
    <location>
        <begin position="99"/>
        <end position="118"/>
    </location>
</feature>
<reference evidence="8" key="1">
    <citation type="submission" date="2021-05" db="EMBL/GenBank/DDBJ databases">
        <title>Energy efficiency and biological interactions define the core microbiome of deep oligotrophic groundwater.</title>
        <authorList>
            <person name="Mehrshad M."/>
            <person name="Lopez-Fernandez M."/>
            <person name="Bell E."/>
            <person name="Bernier-Latmani R."/>
            <person name="Bertilsson S."/>
            <person name="Dopson M."/>
        </authorList>
    </citation>
    <scope>NUCLEOTIDE SEQUENCE</scope>
    <source>
        <strain evidence="8">Modern_marine.mb.64</strain>
    </source>
</reference>
<accession>A0A948RZR0</accession>
<feature type="transmembrane region" description="Helical" evidence="6">
    <location>
        <begin position="282"/>
        <end position="302"/>
    </location>
</feature>
<feature type="transmembrane region" description="Helical" evidence="6">
    <location>
        <begin position="125"/>
        <end position="144"/>
    </location>
</feature>
<evidence type="ECO:0000256" key="4">
    <source>
        <dbReference type="ARBA" id="ARBA00022989"/>
    </source>
</evidence>
<feature type="transmembrane region" description="Helical" evidence="6">
    <location>
        <begin position="12"/>
        <end position="32"/>
    </location>
</feature>
<feature type="transmembrane region" description="Helical" evidence="6">
    <location>
        <begin position="256"/>
        <end position="276"/>
    </location>
</feature>
<protein>
    <submittedName>
        <fullName evidence="8">DMT family transporter</fullName>
    </submittedName>
</protein>
<evidence type="ECO:0000256" key="1">
    <source>
        <dbReference type="ARBA" id="ARBA00004651"/>
    </source>
</evidence>
<dbReference type="InterPro" id="IPR000620">
    <property type="entry name" value="EamA_dom"/>
</dbReference>
<dbReference type="PANTHER" id="PTHR42920:SF5">
    <property type="entry name" value="EAMA DOMAIN-CONTAINING PROTEIN"/>
    <property type="match status" value="1"/>
</dbReference>
<dbReference type="Pfam" id="PF00892">
    <property type="entry name" value="EamA"/>
    <property type="match status" value="2"/>
</dbReference>
<dbReference type="InterPro" id="IPR051258">
    <property type="entry name" value="Diverse_Substrate_Transporter"/>
</dbReference>
<evidence type="ECO:0000256" key="6">
    <source>
        <dbReference type="SAM" id="Phobius"/>
    </source>
</evidence>
<dbReference type="InterPro" id="IPR037185">
    <property type="entry name" value="EmrE-like"/>
</dbReference>
<evidence type="ECO:0000313" key="9">
    <source>
        <dbReference type="Proteomes" id="UP000777784"/>
    </source>
</evidence>
<keyword evidence="5 6" id="KW-0472">Membrane</keyword>
<keyword evidence="3 6" id="KW-0812">Transmembrane</keyword>